<evidence type="ECO:0000313" key="9">
    <source>
        <dbReference type="EMBL" id="PVX70880.1"/>
    </source>
</evidence>
<evidence type="ECO:0000256" key="4">
    <source>
        <dbReference type="ARBA" id="ARBA00022827"/>
    </source>
</evidence>
<evidence type="ECO:0000256" key="2">
    <source>
        <dbReference type="ARBA" id="ARBA00009347"/>
    </source>
</evidence>
<dbReference type="CDD" id="cd00567">
    <property type="entry name" value="ACAD"/>
    <property type="match status" value="1"/>
</dbReference>
<dbReference type="InterPro" id="IPR013786">
    <property type="entry name" value="AcylCoA_DH/ox_N"/>
</dbReference>
<dbReference type="InterPro" id="IPR006091">
    <property type="entry name" value="Acyl-CoA_Oxase/DH_mid-dom"/>
</dbReference>
<dbReference type="Gene3D" id="2.40.110.10">
    <property type="entry name" value="Butyryl-CoA Dehydrogenase, subunit A, domain 2"/>
    <property type="match status" value="1"/>
</dbReference>
<keyword evidence="10" id="KW-1185">Reference proteome</keyword>
<feature type="domain" description="Acyl-CoA oxidase/dehydrogenase middle" evidence="7">
    <location>
        <begin position="136"/>
        <end position="203"/>
    </location>
</feature>
<name>A0ABX5K8L6_9BURK</name>
<organism evidence="9 10">
    <name type="scientific">Paraburkholderia unamae</name>
    <dbReference type="NCBI Taxonomy" id="219649"/>
    <lineage>
        <taxon>Bacteria</taxon>
        <taxon>Pseudomonadati</taxon>
        <taxon>Pseudomonadota</taxon>
        <taxon>Betaproteobacteria</taxon>
        <taxon>Burkholderiales</taxon>
        <taxon>Burkholderiaceae</taxon>
        <taxon>Paraburkholderia</taxon>
    </lineage>
</organism>
<comment type="caution">
    <text evidence="9">The sequence shown here is derived from an EMBL/GenBank/DDBJ whole genome shotgun (WGS) entry which is preliminary data.</text>
</comment>
<keyword evidence="3" id="KW-0285">Flavoprotein</keyword>
<dbReference type="RefSeq" id="WP_116614590.1">
    <property type="nucleotide sequence ID" value="NZ_QEOB01000033.1"/>
</dbReference>
<protein>
    <recommendedName>
        <fullName evidence="11">Alkylation response protein AidB-like acyl-CoA dehydrogenase</fullName>
    </recommendedName>
</protein>
<dbReference type="Pfam" id="PF00441">
    <property type="entry name" value="Acyl-CoA_dh_1"/>
    <property type="match status" value="1"/>
</dbReference>
<dbReference type="InterPro" id="IPR046373">
    <property type="entry name" value="Acyl-CoA_Oxase/DH_mid-dom_sf"/>
</dbReference>
<comment type="cofactor">
    <cofactor evidence="1">
        <name>FAD</name>
        <dbReference type="ChEBI" id="CHEBI:57692"/>
    </cofactor>
</comment>
<dbReference type="Proteomes" id="UP000245712">
    <property type="component" value="Unassembled WGS sequence"/>
</dbReference>
<dbReference type="SUPFAM" id="SSF47203">
    <property type="entry name" value="Acyl-CoA dehydrogenase C-terminal domain-like"/>
    <property type="match status" value="1"/>
</dbReference>
<keyword evidence="4" id="KW-0274">FAD</keyword>
<evidence type="ECO:0000259" key="8">
    <source>
        <dbReference type="Pfam" id="PF02771"/>
    </source>
</evidence>
<dbReference type="Gene3D" id="1.10.540.10">
    <property type="entry name" value="Acyl-CoA dehydrogenase/oxidase, N-terminal domain"/>
    <property type="match status" value="1"/>
</dbReference>
<dbReference type="Gene3D" id="1.20.140.10">
    <property type="entry name" value="Butyryl-CoA Dehydrogenase, subunit A, domain 3"/>
    <property type="match status" value="1"/>
</dbReference>
<dbReference type="SUPFAM" id="SSF56645">
    <property type="entry name" value="Acyl-CoA dehydrogenase NM domain-like"/>
    <property type="match status" value="1"/>
</dbReference>
<feature type="domain" description="Acyl-CoA dehydrogenase/oxidase N-terminal" evidence="8">
    <location>
        <begin position="6"/>
        <end position="118"/>
    </location>
</feature>
<evidence type="ECO:0000256" key="1">
    <source>
        <dbReference type="ARBA" id="ARBA00001974"/>
    </source>
</evidence>
<dbReference type="EMBL" id="QEOB01000033">
    <property type="protein sequence ID" value="PVX70880.1"/>
    <property type="molecule type" value="Genomic_DNA"/>
</dbReference>
<dbReference type="InterPro" id="IPR037069">
    <property type="entry name" value="AcylCoA_DH/ox_N_sf"/>
</dbReference>
<sequence>MDFNYSEEQQMLADSLRRFIGAEYPFAVRRTIARSRAGFDRGVWATLAEMGVLGLTIPAAFGGFGESAASQLVVQRELGRGIVLEPVIPCAVIAAAVLAGFGSAPQKDEWLPAIATGQRVLTAAWLEPASRYRADLAQCTATREGAGWVLDGVKCLVWHGQGADAWIVSARLNGAVALFLVPRDAAGVTLTAYPAMDGQQGADLRLDGVRVAADALIGGEAQGLEALEHGLDHGIAAQCAAASGAMERLIEMTRDYLLTRRQFGQPLAAFQALQHRLADMLVQKECALSMAYVAARALDEPDLATRRRMVSGAKVIVARAARFVGQQAVQLHGGMGMTDELEVSDYFRYLTMTDVLLGDTDSHMERYSAAMAA</sequence>
<dbReference type="PANTHER" id="PTHR43884:SF20">
    <property type="entry name" value="ACYL-COA DEHYDROGENASE FADE28"/>
    <property type="match status" value="1"/>
</dbReference>
<accession>A0ABX5K8L6</accession>
<evidence type="ECO:0000256" key="3">
    <source>
        <dbReference type="ARBA" id="ARBA00022630"/>
    </source>
</evidence>
<evidence type="ECO:0000259" key="6">
    <source>
        <dbReference type="Pfam" id="PF00441"/>
    </source>
</evidence>
<evidence type="ECO:0008006" key="11">
    <source>
        <dbReference type="Google" id="ProtNLM"/>
    </source>
</evidence>
<evidence type="ECO:0000313" key="10">
    <source>
        <dbReference type="Proteomes" id="UP000245712"/>
    </source>
</evidence>
<dbReference type="Pfam" id="PF02770">
    <property type="entry name" value="Acyl-CoA_dh_M"/>
    <property type="match status" value="1"/>
</dbReference>
<dbReference type="InterPro" id="IPR009100">
    <property type="entry name" value="AcylCoA_DH/oxidase_NM_dom_sf"/>
</dbReference>
<dbReference type="PANTHER" id="PTHR43884">
    <property type="entry name" value="ACYL-COA DEHYDROGENASE"/>
    <property type="match status" value="1"/>
</dbReference>
<proteinExistence type="inferred from homology"/>
<dbReference type="Pfam" id="PF02771">
    <property type="entry name" value="Acyl-CoA_dh_N"/>
    <property type="match status" value="1"/>
</dbReference>
<dbReference type="InterPro" id="IPR036250">
    <property type="entry name" value="AcylCo_DH-like_C"/>
</dbReference>
<feature type="domain" description="Acyl-CoA dehydrogenase/oxidase C-terminal" evidence="6">
    <location>
        <begin position="222"/>
        <end position="369"/>
    </location>
</feature>
<dbReference type="InterPro" id="IPR009075">
    <property type="entry name" value="AcylCo_DH/oxidase_C"/>
</dbReference>
<evidence type="ECO:0000256" key="5">
    <source>
        <dbReference type="ARBA" id="ARBA00023002"/>
    </source>
</evidence>
<reference evidence="9 10" key="1">
    <citation type="submission" date="2018-05" db="EMBL/GenBank/DDBJ databases">
        <title>Genomic Encyclopedia of Type Strains, Phase IV (KMG-V): Genome sequencing to study the core and pangenomes of soil and plant-associated prokaryotes.</title>
        <authorList>
            <person name="Whitman W."/>
        </authorList>
    </citation>
    <scope>NUCLEOTIDE SEQUENCE [LARGE SCALE GENOMIC DNA]</scope>
    <source>
        <strain evidence="9 10">SCZa-39</strain>
    </source>
</reference>
<keyword evidence="5" id="KW-0560">Oxidoreductase</keyword>
<comment type="similarity">
    <text evidence="2">Belongs to the acyl-CoA dehydrogenase family.</text>
</comment>
<gene>
    <name evidence="9" type="ORF">C7402_13334</name>
</gene>
<evidence type="ECO:0000259" key="7">
    <source>
        <dbReference type="Pfam" id="PF02770"/>
    </source>
</evidence>